<organism evidence="2 3">
    <name type="scientific">Cohnella nanjingensis</name>
    <dbReference type="NCBI Taxonomy" id="1387779"/>
    <lineage>
        <taxon>Bacteria</taxon>
        <taxon>Bacillati</taxon>
        <taxon>Bacillota</taxon>
        <taxon>Bacilli</taxon>
        <taxon>Bacillales</taxon>
        <taxon>Paenibacillaceae</taxon>
        <taxon>Cohnella</taxon>
    </lineage>
</organism>
<proteinExistence type="predicted"/>
<dbReference type="AlphaFoldDB" id="A0A7X0RU37"/>
<protein>
    <submittedName>
        <fullName evidence="2">Uncharacterized protein</fullName>
    </submittedName>
</protein>
<feature type="compositionally biased region" description="Low complexity" evidence="1">
    <location>
        <begin position="35"/>
        <end position="46"/>
    </location>
</feature>
<gene>
    <name evidence="2" type="ORF">H7C19_17665</name>
</gene>
<feature type="region of interest" description="Disordered" evidence="1">
    <location>
        <begin position="31"/>
        <end position="59"/>
    </location>
</feature>
<evidence type="ECO:0000313" key="2">
    <source>
        <dbReference type="EMBL" id="MBB6672511.1"/>
    </source>
</evidence>
<comment type="caution">
    <text evidence="2">The sequence shown here is derived from an EMBL/GenBank/DDBJ whole genome shotgun (WGS) entry which is preliminary data.</text>
</comment>
<accession>A0A7X0RU37</accession>
<evidence type="ECO:0000313" key="3">
    <source>
        <dbReference type="Proteomes" id="UP000547209"/>
    </source>
</evidence>
<keyword evidence="3" id="KW-1185">Reference proteome</keyword>
<reference evidence="2 3" key="1">
    <citation type="submission" date="2020-08" db="EMBL/GenBank/DDBJ databases">
        <title>Cohnella phylogeny.</title>
        <authorList>
            <person name="Dunlap C."/>
        </authorList>
    </citation>
    <scope>NUCLEOTIDE SEQUENCE [LARGE SCALE GENOMIC DNA]</scope>
    <source>
        <strain evidence="2 3">DSM 28246</strain>
    </source>
</reference>
<dbReference type="EMBL" id="JACJVP010000028">
    <property type="protein sequence ID" value="MBB6672511.1"/>
    <property type="molecule type" value="Genomic_DNA"/>
</dbReference>
<dbReference type="PROSITE" id="PS51257">
    <property type="entry name" value="PROKAR_LIPOPROTEIN"/>
    <property type="match status" value="1"/>
</dbReference>
<evidence type="ECO:0000256" key="1">
    <source>
        <dbReference type="SAM" id="MobiDB-lite"/>
    </source>
</evidence>
<dbReference type="RefSeq" id="WP_185143993.1">
    <property type="nucleotide sequence ID" value="NZ_JACJVP010000028.1"/>
</dbReference>
<sequence>MRVQLKGSAAATIVLFLLLTSIGLAGCGERNPKQGGEASASPSSGEVLPKAQEQEQTIMTPPALRVTAAGETFEAPYGSYCWSSEGQGVCADMPYPPDPAKQGAYAAVKEGDLVKLAFDKEPSALTVMASFDGRERPDEAVEVREGGFAAGAGKRLYIVSAEWPEGKVPYFIEVEGAPEVAAEKAAAYRQIAWDVLGESERDRVTEDWKQAEVAVYKGEVGWLISPDREAKKAETLEGRSLVSVTFHTEQDALLGPHVTVIDTETDRIVGFLPRM</sequence>
<dbReference type="Proteomes" id="UP000547209">
    <property type="component" value="Unassembled WGS sequence"/>
</dbReference>
<name>A0A7X0RU37_9BACL</name>